<dbReference type="SUPFAM" id="SSF53098">
    <property type="entry name" value="Ribonuclease H-like"/>
    <property type="match status" value="1"/>
</dbReference>
<dbReference type="InterPro" id="IPR050092">
    <property type="entry name" value="RNase_H"/>
</dbReference>
<dbReference type="PROSITE" id="PS50879">
    <property type="entry name" value="RNASE_H_1"/>
    <property type="match status" value="1"/>
</dbReference>
<dbReference type="PANTHER" id="PTHR10642">
    <property type="entry name" value="RIBONUCLEASE H1"/>
    <property type="match status" value="1"/>
</dbReference>
<dbReference type="OrthoDB" id="4227485at2759"/>
<dbReference type="InterPro" id="IPR012337">
    <property type="entry name" value="RNaseH-like_sf"/>
</dbReference>
<evidence type="ECO:0000313" key="4">
    <source>
        <dbReference type="EMBL" id="QKX62532.1"/>
    </source>
</evidence>
<dbReference type="InterPro" id="IPR022198">
    <property type="entry name" value="DUF3723"/>
</dbReference>
<dbReference type="GeneID" id="55997176"/>
<evidence type="ECO:0000256" key="1">
    <source>
        <dbReference type="ARBA" id="ARBA00005300"/>
    </source>
</evidence>
<dbReference type="GO" id="GO:0003676">
    <property type="term" value="F:nucleic acid binding"/>
    <property type="evidence" value="ECO:0007669"/>
    <property type="project" value="InterPro"/>
</dbReference>
<name>A0A7H8R818_TALRU</name>
<dbReference type="InterPro" id="IPR036397">
    <property type="entry name" value="RNaseH_sf"/>
</dbReference>
<dbReference type="InterPro" id="IPR002156">
    <property type="entry name" value="RNaseH_domain"/>
</dbReference>
<comment type="similarity">
    <text evidence="1">Belongs to the RNase H family.</text>
</comment>
<keyword evidence="5" id="KW-1185">Reference proteome</keyword>
<sequence>MAPLAGRQAELTREPLQKFLGTVTVQLSQLTQFEDNQPALQPNEDRVKVWKRNFRRSAVKDAIHENHLSAVVRSQSLDRALQVKGLSRTVLQARDSIDYVRLEFQHGELVCLDGRSRVMAARDIPPGDRLWPIDLYREDISLELRNMLKRKHVVQAPLSDGEIFLTIEQYRHTGDLESARDWCAYLSPTKEDNLIRIAGTEIGVLLTSLQRIPALWDGIHLGVLHKIRSLHVNSEIVHYLTEIKDFFTRLVSQDEGRMTELTGRHVVTLQGVAPGTVKDEGWEQFLQDGRILGAFSAVERSLILSRRFLIPTLFTFFQDVHILNQCAPVILKLIDKANLVPDIGSREPDIRASMQHMFERKVDAQLSDNFQIEVSETSTRTVTADSRLRFELAYRQLWIYTIRHILRPDHRRHRKIRFHIDVEGETKMVAVFASKLGFSSNAIQYLISQEGQSRSRHLTCESSARIYAESAETYGLPSPQTWQWDCQFLFLDHIYTIRNESRITTFFVLQSLFYNFFGFPQGFSPISEIHGNGNMDHSNYHNMNHNVDENTGENLDHTMDDAVNHNMNHVDNNMGENLDHTMDDAVDHNMNHSVDNNMGENLDHTMDDAVDHNMNHSVDNNMGENLDNTMEGAVDPNGIDGISGDDYRNPSPTAGPEILPHLRYPDTSDSIDVSENPVSQINVDLTISRIDGMLSDVSKLESDICWIDANLCKHRGVLHIYDANTLTSKEQKRLQDLRSQADALQLQVDLRLSGLANPREMSSLLKFELQHIKEGLLKPVQDINPATIQALNESNQLYTRLVNILPGIINHYRCQADDDISFTQQISTHINQYKVVSNTMEISHLFHTSNPVFQEFCGIGKHLKEMIIGEQRAEQLEILKNKKIEWDSCFRLLQKWTKSKTTFENAQNTVTTLDEQSCYAIHIKQSHWIDEFHSSSKQFTNFIQNTQPIVREYASNNLRLKFQEQTRRVSLIKKNCNYVTDENKKAQIKEELLKEHEVLQSDMTLLDRLGPNAVIDAMVNTTTDCENRILSRGKVLDQLESRLQEQLDEFQRRLCKIYSHVECVVGHLAKDHDFGQEFKDAYGKFETVKNNGATQTLESGKMAVDTAWKQAGVVEDSVYHGLTQLIQGKVKELLGTTAPPTQQEKQSQLSGQCNIIQDRINQRQGHIRDNIELDASPNTTECATIEQLAHDYCEILKAMNDELDSWKNMEYSPPSEAGNAPHKETQRIIDSTTTPQRKRKTADEQGPRRSVRQKERIQVKFWVRLAPKKWRPILFDIKQLHLAALGAKFTQDGFTLERVKSTGTTDPVNLSISSGYITLNGVIGLVAYKERIDWQSSYGRYLDTVASFLQVKWEPQSGRDRPWDVADNNLDFDLKSAADEVEDDEILYGIDERVGAAAIAPMLQFRDIQTKRTEYMGASTTSTVYAAELRGIDLAFQIVLDIHSKTNTPGKCVVFTDNQAAIQAMANPKCPSGQYILAEAIRSLDKLRDQGWEVQIRWIPAHIGIPGNEAADRAAKEAAGHNPNTRTNPEPQPEPESVQTLTATTKSAIRRTMKSEWEKSWEKAKHGRELFRLGVRPGKGVLTTHIGTHRAISSVITQMRTAKIALRAYLHSIDKTDTDQCQCGHGRQTVRHILLECRNWTDERHRMWAGKHPCIDIKSILCSPTMAVQAAKMMLRTGLLEQFRAVPTTVLKYT</sequence>
<feature type="region of interest" description="Disordered" evidence="2">
    <location>
        <begin position="1510"/>
        <end position="1540"/>
    </location>
</feature>
<dbReference type="Pfam" id="PF12520">
    <property type="entry name" value="DUF3723"/>
    <property type="match status" value="2"/>
</dbReference>
<protein>
    <recommendedName>
        <fullName evidence="3">RNase H type-1 domain-containing protein</fullName>
    </recommendedName>
</protein>
<dbReference type="GO" id="GO:0004523">
    <property type="term" value="F:RNA-DNA hybrid ribonuclease activity"/>
    <property type="evidence" value="ECO:0007669"/>
    <property type="project" value="InterPro"/>
</dbReference>
<reference evidence="5" key="1">
    <citation type="submission" date="2020-06" db="EMBL/GenBank/DDBJ databases">
        <title>A chromosome-scale genome assembly of Talaromyces rugulosus W13939.</title>
        <authorList>
            <person name="Wang B."/>
            <person name="Guo L."/>
            <person name="Ye K."/>
            <person name="Wang L."/>
        </authorList>
    </citation>
    <scope>NUCLEOTIDE SEQUENCE [LARGE SCALE GENOMIC DNA]</scope>
    <source>
        <strain evidence="5">W13939</strain>
    </source>
</reference>
<feature type="region of interest" description="Disordered" evidence="2">
    <location>
        <begin position="1207"/>
        <end position="1252"/>
    </location>
</feature>
<dbReference type="Proteomes" id="UP000509510">
    <property type="component" value="Chromosome V"/>
</dbReference>
<dbReference type="KEGG" id="trg:TRUGW13939_09693"/>
<organism evidence="4 5">
    <name type="scientific">Talaromyces rugulosus</name>
    <name type="common">Penicillium rugulosum</name>
    <dbReference type="NCBI Taxonomy" id="121627"/>
    <lineage>
        <taxon>Eukaryota</taxon>
        <taxon>Fungi</taxon>
        <taxon>Dikarya</taxon>
        <taxon>Ascomycota</taxon>
        <taxon>Pezizomycotina</taxon>
        <taxon>Eurotiomycetes</taxon>
        <taxon>Eurotiomycetidae</taxon>
        <taxon>Eurotiales</taxon>
        <taxon>Trichocomaceae</taxon>
        <taxon>Talaromyces</taxon>
        <taxon>Talaromyces sect. Islandici</taxon>
    </lineage>
</organism>
<evidence type="ECO:0000256" key="2">
    <source>
        <dbReference type="SAM" id="MobiDB-lite"/>
    </source>
</evidence>
<proteinExistence type="inferred from homology"/>
<evidence type="ECO:0000313" key="5">
    <source>
        <dbReference type="Proteomes" id="UP000509510"/>
    </source>
</evidence>
<evidence type="ECO:0000259" key="3">
    <source>
        <dbReference type="PROSITE" id="PS50879"/>
    </source>
</evidence>
<gene>
    <name evidence="4" type="ORF">TRUGW13939_09693</name>
</gene>
<feature type="compositionally biased region" description="Basic and acidic residues" evidence="2">
    <location>
        <begin position="1241"/>
        <end position="1252"/>
    </location>
</feature>
<feature type="domain" description="RNase H type-1" evidence="3">
    <location>
        <begin position="1382"/>
        <end position="1520"/>
    </location>
</feature>
<dbReference type="CDD" id="cd09276">
    <property type="entry name" value="Rnase_HI_RT_non_LTR"/>
    <property type="match status" value="1"/>
</dbReference>
<accession>A0A7H8R818</accession>
<dbReference type="Gene3D" id="3.30.420.10">
    <property type="entry name" value="Ribonuclease H-like superfamily/Ribonuclease H"/>
    <property type="match status" value="1"/>
</dbReference>
<dbReference type="PANTHER" id="PTHR10642:SF25">
    <property type="entry name" value="RNASE H TYPE-1 DOMAIN-CONTAINING PROTEIN"/>
    <property type="match status" value="1"/>
</dbReference>
<dbReference type="GO" id="GO:0043137">
    <property type="term" value="P:DNA replication, removal of RNA primer"/>
    <property type="evidence" value="ECO:0007669"/>
    <property type="project" value="TreeGrafter"/>
</dbReference>
<dbReference type="Pfam" id="PF00075">
    <property type="entry name" value="RNase_H"/>
    <property type="match status" value="1"/>
</dbReference>
<feature type="compositionally biased region" description="Basic and acidic residues" evidence="2">
    <location>
        <begin position="1510"/>
        <end position="1519"/>
    </location>
</feature>
<dbReference type="RefSeq" id="XP_035348706.1">
    <property type="nucleotide sequence ID" value="XM_035492813.1"/>
</dbReference>
<dbReference type="EMBL" id="CP055902">
    <property type="protein sequence ID" value="QKX62532.1"/>
    <property type="molecule type" value="Genomic_DNA"/>
</dbReference>